<keyword evidence="2" id="KW-1185">Reference proteome</keyword>
<reference evidence="1 2" key="1">
    <citation type="journal article" date="2023" name="Mol. Biol. Evol.">
        <title>Genomics of Secondarily Temperate Adaptation in the Only Non-Antarctic Icefish.</title>
        <authorList>
            <person name="Rivera-Colon A.G."/>
            <person name="Rayamajhi N."/>
            <person name="Minhas B.F."/>
            <person name="Madrigal G."/>
            <person name="Bilyk K.T."/>
            <person name="Yoon V."/>
            <person name="Hune M."/>
            <person name="Gregory S."/>
            <person name="Cheng C.H.C."/>
            <person name="Catchen J.M."/>
        </authorList>
    </citation>
    <scope>NUCLEOTIDE SEQUENCE [LARGE SCALE GENOMIC DNA]</scope>
    <source>
        <tissue evidence="1">White muscle</tissue>
    </source>
</reference>
<dbReference type="AlphaFoldDB" id="A0AAN8HW79"/>
<accession>A0AAN8HW79</accession>
<name>A0AAN8HW79_CHAGU</name>
<proteinExistence type="predicted"/>
<evidence type="ECO:0000313" key="2">
    <source>
        <dbReference type="Proteomes" id="UP001331515"/>
    </source>
</evidence>
<gene>
    <name evidence="1" type="ORF">CgunFtcFv8_026376</name>
</gene>
<dbReference type="Proteomes" id="UP001331515">
    <property type="component" value="Unassembled WGS sequence"/>
</dbReference>
<dbReference type="EMBL" id="JAURVH010001516">
    <property type="protein sequence ID" value="KAK5930112.1"/>
    <property type="molecule type" value="Genomic_DNA"/>
</dbReference>
<protein>
    <submittedName>
        <fullName evidence="1">Uncharacterized protein</fullName>
    </submittedName>
</protein>
<evidence type="ECO:0000313" key="1">
    <source>
        <dbReference type="EMBL" id="KAK5930112.1"/>
    </source>
</evidence>
<organism evidence="1 2">
    <name type="scientific">Champsocephalus gunnari</name>
    <name type="common">Mackerel icefish</name>
    <dbReference type="NCBI Taxonomy" id="52237"/>
    <lineage>
        <taxon>Eukaryota</taxon>
        <taxon>Metazoa</taxon>
        <taxon>Chordata</taxon>
        <taxon>Craniata</taxon>
        <taxon>Vertebrata</taxon>
        <taxon>Euteleostomi</taxon>
        <taxon>Actinopterygii</taxon>
        <taxon>Neopterygii</taxon>
        <taxon>Teleostei</taxon>
        <taxon>Neoteleostei</taxon>
        <taxon>Acanthomorphata</taxon>
        <taxon>Eupercaria</taxon>
        <taxon>Perciformes</taxon>
        <taxon>Notothenioidei</taxon>
        <taxon>Channichthyidae</taxon>
        <taxon>Champsocephalus</taxon>
    </lineage>
</organism>
<comment type="caution">
    <text evidence="1">The sequence shown here is derived from an EMBL/GenBank/DDBJ whole genome shotgun (WGS) entry which is preliminary data.</text>
</comment>
<sequence length="143" mass="16082">MGKLRTGNKSDMVGCLEDLISLQESASHPTVKASSLMGLLFGPTFFYYAQKAFSSYILSQLEHVSRVDVVWDDYFPESPKAETRSKRGKGVHRRVEPSSVIPGNWPEFLRIEDKKAELFFFLATSMTALNTGKQIISTCNMHT</sequence>